<dbReference type="PANTHER" id="PTHR21666:SF270">
    <property type="entry name" value="MUREIN HYDROLASE ACTIVATOR ENVC"/>
    <property type="match status" value="1"/>
</dbReference>
<dbReference type="PANTHER" id="PTHR21666">
    <property type="entry name" value="PEPTIDASE-RELATED"/>
    <property type="match status" value="1"/>
</dbReference>
<dbReference type="STRING" id="336831.WG68_06145"/>
<protein>
    <submittedName>
        <fullName evidence="4">Metallopeptidase</fullName>
    </submittedName>
</protein>
<dbReference type="GO" id="GO:0004222">
    <property type="term" value="F:metalloendopeptidase activity"/>
    <property type="evidence" value="ECO:0007669"/>
    <property type="project" value="TreeGrafter"/>
</dbReference>
<dbReference type="InterPro" id="IPR016047">
    <property type="entry name" value="M23ase_b-sheet_dom"/>
</dbReference>
<keyword evidence="1" id="KW-0175">Coiled coil</keyword>
<dbReference type="InterPro" id="IPR050570">
    <property type="entry name" value="Cell_wall_metabolism_enzyme"/>
</dbReference>
<comment type="caution">
    <text evidence="4">The sequence shown here is derived from an EMBL/GenBank/DDBJ whole genome shotgun (WGS) entry which is preliminary data.</text>
</comment>
<dbReference type="FunFam" id="2.70.70.10:FF:000003">
    <property type="entry name" value="Murein hydrolase activator EnvC"/>
    <property type="match status" value="1"/>
</dbReference>
<gene>
    <name evidence="4" type="ORF">WG68_06145</name>
</gene>
<dbReference type="Pfam" id="PF01551">
    <property type="entry name" value="Peptidase_M23"/>
    <property type="match status" value="1"/>
</dbReference>
<dbReference type="SUPFAM" id="SSF51261">
    <property type="entry name" value="Duplicated hybrid motif"/>
    <property type="match status" value="1"/>
</dbReference>
<proteinExistence type="predicted"/>
<dbReference type="InterPro" id="IPR011055">
    <property type="entry name" value="Dup_hybrid_motif"/>
</dbReference>
<dbReference type="Gene3D" id="6.10.250.3150">
    <property type="match status" value="1"/>
</dbReference>
<dbReference type="PATRIC" id="fig|336831.14.peg.2972"/>
<keyword evidence="5" id="KW-1185">Reference proteome</keyword>
<feature type="chain" id="PRO_5005644473" evidence="2">
    <location>
        <begin position="31"/>
        <end position="387"/>
    </location>
</feature>
<feature type="domain" description="M23ase beta-sheet core" evidence="3">
    <location>
        <begin position="285"/>
        <end position="378"/>
    </location>
</feature>
<accession>A0A0M2V6T8</accession>
<feature type="signal peptide" evidence="2">
    <location>
        <begin position="1"/>
        <end position="30"/>
    </location>
</feature>
<dbReference type="RefSeq" id="WP_046556787.1">
    <property type="nucleotide sequence ID" value="NZ_LAHO01000004.1"/>
</dbReference>
<evidence type="ECO:0000256" key="1">
    <source>
        <dbReference type="SAM" id="Coils"/>
    </source>
</evidence>
<evidence type="ECO:0000313" key="5">
    <source>
        <dbReference type="Proteomes" id="UP000034228"/>
    </source>
</evidence>
<evidence type="ECO:0000259" key="3">
    <source>
        <dbReference type="Pfam" id="PF01551"/>
    </source>
</evidence>
<organism evidence="4 5">
    <name type="scientific">Arsukibacterium ikkense</name>
    <dbReference type="NCBI Taxonomy" id="336831"/>
    <lineage>
        <taxon>Bacteria</taxon>
        <taxon>Pseudomonadati</taxon>
        <taxon>Pseudomonadota</taxon>
        <taxon>Gammaproteobacteria</taxon>
        <taxon>Chromatiales</taxon>
        <taxon>Chromatiaceae</taxon>
        <taxon>Arsukibacterium</taxon>
    </lineage>
</organism>
<evidence type="ECO:0000313" key="4">
    <source>
        <dbReference type="EMBL" id="KKO46346.1"/>
    </source>
</evidence>
<sequence length="387" mass="43887">MKRCLLNTTYQLPLRLLLLCCMLCAMPATARQQNKQQQELEQVQQQIKATERQLKRQQQQLTKAEQQLQQSDRALARASGQLRETEQQLASIEQRGEALNVRQQQLHAELARQQDMLAAQLKSAYSLGQHDYTRLLLNQQDVGKLERALTYYQYFNRARVKQLAEINKTVLELEQVERQLTEQQQQLQSTLLAQQQQQQQLLAVKTEQQQAVNQLQGLLKEQGNQLSYLRQNESSLQNTIDQLRALAERSRELLGLTANKGKLRWPLNGTLLHGFGESRQGGMRSRGILIQGREGNPVQAIADGRVIYADWLKGYGWVIVLDHGEGFMSLYGHNQNILKQPGEQIIAGETIALVGMSGGQASAGLYFEIREKGDAVNPLPWLSANRG</sequence>
<dbReference type="Gene3D" id="2.70.70.10">
    <property type="entry name" value="Glucose Permease (Domain IIA)"/>
    <property type="match status" value="1"/>
</dbReference>
<dbReference type="AlphaFoldDB" id="A0A0M2V6T8"/>
<keyword evidence="2" id="KW-0732">Signal</keyword>
<dbReference type="CDD" id="cd12797">
    <property type="entry name" value="M23_peptidase"/>
    <property type="match status" value="1"/>
</dbReference>
<reference evidence="4 5" key="1">
    <citation type="submission" date="2015-03" db="EMBL/GenBank/DDBJ databases">
        <title>Draft genome sequences of two protease-producing strains of Arsukibacterium isolated from two cold and alkaline environments.</title>
        <authorList>
            <person name="Lylloff J.E."/>
            <person name="Skov L.B."/>
            <person name="Jepsen M."/>
            <person name="Hallin P.F."/>
            <person name="Sorensen S.J."/>
            <person name="Stougaard P."/>
            <person name="Glaring M.A."/>
        </authorList>
    </citation>
    <scope>NUCLEOTIDE SEQUENCE [LARGE SCALE GENOMIC DNA]</scope>
    <source>
        <strain evidence="4 5">GCM72</strain>
    </source>
</reference>
<dbReference type="EMBL" id="LAHO01000004">
    <property type="protein sequence ID" value="KKO46346.1"/>
    <property type="molecule type" value="Genomic_DNA"/>
</dbReference>
<feature type="coiled-coil region" evidence="1">
    <location>
        <begin position="163"/>
        <end position="193"/>
    </location>
</feature>
<evidence type="ECO:0000256" key="2">
    <source>
        <dbReference type="SAM" id="SignalP"/>
    </source>
</evidence>
<name>A0A0M2V6T8_9GAMM</name>
<feature type="coiled-coil region" evidence="1">
    <location>
        <begin position="33"/>
        <end position="102"/>
    </location>
</feature>
<dbReference type="Proteomes" id="UP000034228">
    <property type="component" value="Unassembled WGS sequence"/>
</dbReference>